<evidence type="ECO:0000313" key="6">
    <source>
        <dbReference type="Proteomes" id="UP000585474"/>
    </source>
</evidence>
<evidence type="ECO:0000256" key="2">
    <source>
        <dbReference type="ARBA" id="ARBA00022737"/>
    </source>
</evidence>
<proteinExistence type="predicted"/>
<dbReference type="Pfam" id="PF08263">
    <property type="entry name" value="LRRNT_2"/>
    <property type="match status" value="1"/>
</dbReference>
<keyword evidence="1" id="KW-0433">Leucine-rich repeat</keyword>
<organism evidence="5 6">
    <name type="scientific">Actinidia rufa</name>
    <dbReference type="NCBI Taxonomy" id="165716"/>
    <lineage>
        <taxon>Eukaryota</taxon>
        <taxon>Viridiplantae</taxon>
        <taxon>Streptophyta</taxon>
        <taxon>Embryophyta</taxon>
        <taxon>Tracheophyta</taxon>
        <taxon>Spermatophyta</taxon>
        <taxon>Magnoliopsida</taxon>
        <taxon>eudicotyledons</taxon>
        <taxon>Gunneridae</taxon>
        <taxon>Pentapetalae</taxon>
        <taxon>asterids</taxon>
        <taxon>Ericales</taxon>
        <taxon>Actinidiaceae</taxon>
        <taxon>Actinidia</taxon>
    </lineage>
</organism>
<dbReference type="AlphaFoldDB" id="A0A7J0DSV4"/>
<dbReference type="InterPro" id="IPR032675">
    <property type="entry name" value="LRR_dom_sf"/>
</dbReference>
<evidence type="ECO:0000256" key="3">
    <source>
        <dbReference type="SAM" id="SignalP"/>
    </source>
</evidence>
<keyword evidence="3" id="KW-0732">Signal</keyword>
<sequence length="161" mass="17984">MVGLVETILFVFSCLGLGPPVDLWGLRRPDVRVNTGRTSGFSKRLGLSRVPGEREDCSSALKASINYPNGHSPKSWVEEKGTPPDCCEWFGVECINTTRRVVKLGLNYTRESWTLGDWFLNASKFLPCEVLRALHLPYNSIVGCIANEGLPSFHFSSQVWH</sequence>
<reference evidence="6" key="1">
    <citation type="submission" date="2019-07" db="EMBL/GenBank/DDBJ databases">
        <title>De Novo Assembly of kiwifruit Actinidia rufa.</title>
        <authorList>
            <person name="Sugita-Konishi S."/>
            <person name="Sato K."/>
            <person name="Mori E."/>
            <person name="Abe Y."/>
            <person name="Kisaki G."/>
            <person name="Hamano K."/>
            <person name="Suezawa K."/>
            <person name="Otani M."/>
            <person name="Fukuda T."/>
            <person name="Manabe T."/>
            <person name="Gomi K."/>
            <person name="Tabuchi M."/>
            <person name="Akimitsu K."/>
            <person name="Kataoka I."/>
        </authorList>
    </citation>
    <scope>NUCLEOTIDE SEQUENCE [LARGE SCALE GENOMIC DNA]</scope>
    <source>
        <strain evidence="6">cv. Fuchu</strain>
    </source>
</reference>
<keyword evidence="2" id="KW-0677">Repeat</keyword>
<feature type="domain" description="Leucine-rich repeat-containing N-terminal plant-type" evidence="4">
    <location>
        <begin position="60"/>
        <end position="94"/>
    </location>
</feature>
<feature type="chain" id="PRO_5029633632" description="Leucine-rich repeat-containing N-terminal plant-type domain-containing protein" evidence="3">
    <location>
        <begin position="19"/>
        <end position="161"/>
    </location>
</feature>
<accession>A0A7J0DSV4</accession>
<dbReference type="Proteomes" id="UP000585474">
    <property type="component" value="Unassembled WGS sequence"/>
</dbReference>
<evidence type="ECO:0000313" key="5">
    <source>
        <dbReference type="EMBL" id="GFS41743.1"/>
    </source>
</evidence>
<evidence type="ECO:0000256" key="1">
    <source>
        <dbReference type="ARBA" id="ARBA00022614"/>
    </source>
</evidence>
<evidence type="ECO:0000259" key="4">
    <source>
        <dbReference type="Pfam" id="PF08263"/>
    </source>
</evidence>
<protein>
    <recommendedName>
        <fullName evidence="4">Leucine-rich repeat-containing N-terminal plant-type domain-containing protein</fullName>
    </recommendedName>
</protein>
<dbReference type="EMBL" id="BJWL01000384">
    <property type="protein sequence ID" value="GFS41743.1"/>
    <property type="molecule type" value="Genomic_DNA"/>
</dbReference>
<name>A0A7J0DSV4_9ERIC</name>
<comment type="caution">
    <text evidence="5">The sequence shown here is derived from an EMBL/GenBank/DDBJ whole genome shotgun (WGS) entry which is preliminary data.</text>
</comment>
<feature type="signal peptide" evidence="3">
    <location>
        <begin position="1"/>
        <end position="18"/>
    </location>
</feature>
<dbReference type="InterPro" id="IPR013210">
    <property type="entry name" value="LRR_N_plant-typ"/>
</dbReference>
<keyword evidence="6" id="KW-1185">Reference proteome</keyword>
<dbReference type="OrthoDB" id="1738872at2759"/>
<dbReference type="Gene3D" id="3.80.10.10">
    <property type="entry name" value="Ribonuclease Inhibitor"/>
    <property type="match status" value="1"/>
</dbReference>
<gene>
    <name evidence="5" type="ORF">Acr_00g0076190</name>
</gene>